<sequence length="429" mass="51022">MFKKILKIVLYLFVIAAAILLPLFRNHNPLATSIYNFISVANKDYYGVVLSALAILITFLIFNSQNEKEKRLRFEDEQRRNDREEKEYLENREKRFASARPYFIVEKDNAAAKAKIKIFMKENVPLENILVCERKLSDGEAEVRTQIIGTRNTDDYIYEFSLKDLEMIIVKCTTYFDEEIYFQYYTGDITIHYRMVENNEDLNYSKNLGRKFLSDYLIEKKEEYKPKDENTEIYKQNIYSVAWERVAKKRFSQYRLQILESIVADKIFTGNKNLEILGVIEKDSIGEILGSSIKYLREHHKDFSNEIIIELLEVIKKYLNDYWYTTSTDITEIGQKQYFKGNLRDNESFKKYNTIFNQHIDQEVMSNYIDDLILFCQIQTNNFDDWLFRNLELYLNEHIEIAGGKIDIEIVTIFDNIRTDIKQILSKTL</sequence>
<dbReference type="Proteomes" id="UP000595884">
    <property type="component" value="Chromosome"/>
</dbReference>
<feature type="coiled-coil region" evidence="1">
    <location>
        <begin position="67"/>
        <end position="94"/>
    </location>
</feature>
<reference evidence="4" key="1">
    <citation type="submission" date="2020-12" db="EMBL/GenBank/DDBJ databases">
        <authorList>
            <person name="Wen Z.T."/>
        </authorList>
    </citation>
    <scope>NUCLEOTIDE SEQUENCE [LARGE SCALE GENOMIC DNA]</scope>
    <source>
        <strain evidence="4">27-3</strain>
    </source>
</reference>
<evidence type="ECO:0000313" key="4">
    <source>
        <dbReference type="Proteomes" id="UP000595884"/>
    </source>
</evidence>
<dbReference type="RefSeq" id="WP_024783709.1">
    <property type="nucleotide sequence ID" value="NZ_CP066294.2"/>
</dbReference>
<evidence type="ECO:0000256" key="1">
    <source>
        <dbReference type="SAM" id="Coils"/>
    </source>
</evidence>
<gene>
    <name evidence="3" type="ORF">IGS65_009605</name>
</gene>
<name>A0AAX1K369_STRMG</name>
<keyword evidence="2" id="KW-1133">Transmembrane helix</keyword>
<protein>
    <submittedName>
        <fullName evidence="3">Uncharacterized protein</fullName>
    </submittedName>
</protein>
<feature type="transmembrane region" description="Helical" evidence="2">
    <location>
        <begin position="5"/>
        <end position="25"/>
    </location>
</feature>
<accession>A0AAX1K369</accession>
<dbReference type="AlphaFoldDB" id="A0AAX1K369"/>
<evidence type="ECO:0000256" key="2">
    <source>
        <dbReference type="SAM" id="Phobius"/>
    </source>
</evidence>
<dbReference type="EMBL" id="CP066294">
    <property type="protein sequence ID" value="QQL47266.1"/>
    <property type="molecule type" value="Genomic_DNA"/>
</dbReference>
<keyword evidence="1" id="KW-0175">Coiled coil</keyword>
<proteinExistence type="predicted"/>
<feature type="transmembrane region" description="Helical" evidence="2">
    <location>
        <begin position="45"/>
        <end position="63"/>
    </location>
</feature>
<evidence type="ECO:0000313" key="3">
    <source>
        <dbReference type="EMBL" id="QQL47266.1"/>
    </source>
</evidence>
<keyword evidence="2" id="KW-0472">Membrane</keyword>
<keyword evidence="2" id="KW-0812">Transmembrane</keyword>
<organism evidence="3 4">
    <name type="scientific">Streptococcus mutans</name>
    <dbReference type="NCBI Taxonomy" id="1309"/>
    <lineage>
        <taxon>Bacteria</taxon>
        <taxon>Bacillati</taxon>
        <taxon>Bacillota</taxon>
        <taxon>Bacilli</taxon>
        <taxon>Lactobacillales</taxon>
        <taxon>Streptococcaceae</taxon>
        <taxon>Streptococcus</taxon>
    </lineage>
</organism>